<evidence type="ECO:0000313" key="2">
    <source>
        <dbReference type="EMBL" id="RDY58599.1"/>
    </source>
</evidence>
<protein>
    <submittedName>
        <fullName evidence="2">Conjugal transfer protein TraK</fullName>
    </submittedName>
</protein>
<reference evidence="2 3" key="1">
    <citation type="submission" date="2018-08" db="EMBL/GenBank/DDBJ databases">
        <title>Muricauda nanhaiensis sp. nov., isolated from seawater of the South China Sea.</title>
        <authorList>
            <person name="Dang Y."/>
        </authorList>
    </citation>
    <scope>NUCLEOTIDE SEQUENCE [LARGE SCALE GENOMIC DNA]</scope>
    <source>
        <strain evidence="2 3">SM1704</strain>
    </source>
</reference>
<keyword evidence="1" id="KW-0472">Membrane</keyword>
<feature type="transmembrane region" description="Helical" evidence="1">
    <location>
        <begin position="15"/>
        <end position="37"/>
    </location>
</feature>
<dbReference type="EMBL" id="QTJX01000003">
    <property type="protein sequence ID" value="RDY58599.1"/>
    <property type="molecule type" value="Genomic_DNA"/>
</dbReference>
<gene>
    <name evidence="2" type="ORF">DX873_12960</name>
</gene>
<evidence type="ECO:0000256" key="1">
    <source>
        <dbReference type="SAM" id="Phobius"/>
    </source>
</evidence>
<keyword evidence="1" id="KW-0812">Transmembrane</keyword>
<dbReference type="OrthoDB" id="1039148at2"/>
<sequence length="210" mass="24240">MTKTPYKNIYDVLKFNRFIVLTVVIASGISIITSSLISNKTVKDFMQGNFAIGIDGEVIPLRWHTEQEDLEVEVLDHLLLFHNYFYGIDAINYESNIEKALWLGDSSVDNVYRQKKADGVYNRIVQYSLVQKIISVKSEIDLKAEPYPFRTVTVFEVNRGTTVDTYELTTSGALIHLEKRNFPKNTHGLSITNFFENKLRKIESYESRKE</sequence>
<accession>A0A371JMY2</accession>
<dbReference type="Proteomes" id="UP000261828">
    <property type="component" value="Unassembled WGS sequence"/>
</dbReference>
<keyword evidence="1" id="KW-1133">Transmembrane helix</keyword>
<keyword evidence="3" id="KW-1185">Reference proteome</keyword>
<proteinExistence type="predicted"/>
<dbReference type="RefSeq" id="WP_116184920.1">
    <property type="nucleotide sequence ID" value="NZ_QTJX01000003.1"/>
</dbReference>
<dbReference type="AlphaFoldDB" id="A0A371JMY2"/>
<organism evidence="2 3">
    <name type="scientific">Flagellimonas nanhaiensis</name>
    <dbReference type="NCBI Taxonomy" id="2292706"/>
    <lineage>
        <taxon>Bacteria</taxon>
        <taxon>Pseudomonadati</taxon>
        <taxon>Bacteroidota</taxon>
        <taxon>Flavobacteriia</taxon>
        <taxon>Flavobacteriales</taxon>
        <taxon>Flavobacteriaceae</taxon>
        <taxon>Flagellimonas</taxon>
    </lineage>
</organism>
<comment type="caution">
    <text evidence="2">The sequence shown here is derived from an EMBL/GenBank/DDBJ whole genome shotgun (WGS) entry which is preliminary data.</text>
</comment>
<evidence type="ECO:0000313" key="3">
    <source>
        <dbReference type="Proteomes" id="UP000261828"/>
    </source>
</evidence>
<name>A0A371JMY2_9FLAO</name>